<sequence>RLIILLTDKWEPDANDAQHDGVRRATQSIHFDMGPGTVIVLHFLQATNYPTTYPSTVPPATADIQDLCRSDNDFNSSTSDEPSNDSLSQFVLDQLFNETYNKNTVPSKRSATVVTIEFVIQNIAQVSEISASFTLDLLFSQIWHDPRLRFDHLTPCLQNLTLGYQMVDRLWTPNVCFVNSKKTEIHSSPTPNIFLMVYPNGTVWVNYRLQVQSPCMVDLVLFPMDVMTCELVIESYAYNAAKVALNWREWSPVFSIAKSKLADFTLYGIQWTKNHFEYAAGQWDQYGNVARSLPKVGYVKSIDVYMVMSTGFIFFTMIEVAFICYLDSENNTRRKMRQKQKKDEKINRINSFRKKGQKRKPMNNSYGAITITNTDANESDFRAAADDPLTEFVPNGTATPGRPNQVASMFESLHALAQFGILTDDPEVEAQWTAQRVDKMCR</sequence>
<dbReference type="InterPro" id="IPR006029">
    <property type="entry name" value="Neurotrans-gated_channel_TM"/>
</dbReference>
<dbReference type="InterPro" id="IPR036719">
    <property type="entry name" value="Neuro-gated_channel_TM_sf"/>
</dbReference>
<comment type="similarity">
    <text evidence="5">Belongs to the ligand-gated ion channel (TC 1.A.9) family.</text>
</comment>
<comment type="subcellular location">
    <subcellularLocation>
        <location evidence="1">Membrane</location>
        <topology evidence="1">Multi-pass membrane protein</topology>
    </subcellularLocation>
</comment>
<dbReference type="PANTHER" id="PTHR18945">
    <property type="entry name" value="NEUROTRANSMITTER GATED ION CHANNEL"/>
    <property type="match status" value="1"/>
</dbReference>
<evidence type="ECO:0000259" key="7">
    <source>
        <dbReference type="Pfam" id="PF02932"/>
    </source>
</evidence>
<dbReference type="GO" id="GO:0016020">
    <property type="term" value="C:membrane"/>
    <property type="evidence" value="ECO:0007669"/>
    <property type="project" value="UniProtKB-SubCell"/>
</dbReference>
<dbReference type="InterPro" id="IPR018000">
    <property type="entry name" value="Neurotransmitter_ion_chnl_CS"/>
</dbReference>
<evidence type="ECO:0000256" key="4">
    <source>
        <dbReference type="ARBA" id="ARBA00023136"/>
    </source>
</evidence>
<dbReference type="SUPFAM" id="SSF63712">
    <property type="entry name" value="Nicotinic receptor ligand binding domain-like"/>
    <property type="match status" value="1"/>
</dbReference>
<keyword evidence="5" id="KW-0406">Ion transport</keyword>
<keyword evidence="2 5" id="KW-0812">Transmembrane</keyword>
<accession>A0AAN8FIU8</accession>
<evidence type="ECO:0008006" key="10">
    <source>
        <dbReference type="Google" id="ProtNLM"/>
    </source>
</evidence>
<dbReference type="PRINTS" id="PR00252">
    <property type="entry name" value="NRIONCHANNEL"/>
</dbReference>
<name>A0AAN8FIU8_TRICO</name>
<evidence type="ECO:0000256" key="5">
    <source>
        <dbReference type="RuleBase" id="RU000687"/>
    </source>
</evidence>
<comment type="caution">
    <text evidence="5">Lacks conserved residue(s) required for the propagation of feature annotation.</text>
</comment>
<dbReference type="SUPFAM" id="SSF90112">
    <property type="entry name" value="Neurotransmitter-gated ion-channel transmembrane pore"/>
    <property type="match status" value="1"/>
</dbReference>
<protein>
    <recommendedName>
        <fullName evidence="10">Neurotransmitter-gated ion-channel ligand-binding domain-containing protein</fullName>
    </recommendedName>
</protein>
<dbReference type="Proteomes" id="UP001331761">
    <property type="component" value="Unassembled WGS sequence"/>
</dbReference>
<keyword evidence="5" id="KW-0407">Ion channel</keyword>
<organism evidence="8 9">
    <name type="scientific">Trichostrongylus colubriformis</name>
    <name type="common">Black scour worm</name>
    <dbReference type="NCBI Taxonomy" id="6319"/>
    <lineage>
        <taxon>Eukaryota</taxon>
        <taxon>Metazoa</taxon>
        <taxon>Ecdysozoa</taxon>
        <taxon>Nematoda</taxon>
        <taxon>Chromadorea</taxon>
        <taxon>Rhabditida</taxon>
        <taxon>Rhabditina</taxon>
        <taxon>Rhabditomorpha</taxon>
        <taxon>Strongyloidea</taxon>
        <taxon>Trichostrongylidae</taxon>
        <taxon>Trichostrongylus</taxon>
    </lineage>
</organism>
<reference evidence="8 9" key="1">
    <citation type="submission" date="2019-10" db="EMBL/GenBank/DDBJ databases">
        <title>Assembly and Annotation for the nematode Trichostrongylus colubriformis.</title>
        <authorList>
            <person name="Martin J."/>
        </authorList>
    </citation>
    <scope>NUCLEOTIDE SEQUENCE [LARGE SCALE GENOMIC DNA]</scope>
    <source>
        <strain evidence="8">G859</strain>
        <tissue evidence="8">Whole worm</tissue>
    </source>
</reference>
<dbReference type="GO" id="GO:0004888">
    <property type="term" value="F:transmembrane signaling receptor activity"/>
    <property type="evidence" value="ECO:0007669"/>
    <property type="project" value="InterPro"/>
</dbReference>
<keyword evidence="4 5" id="KW-0472">Membrane</keyword>
<keyword evidence="9" id="KW-1185">Reference proteome</keyword>
<dbReference type="InterPro" id="IPR006201">
    <property type="entry name" value="Neur_channel"/>
</dbReference>
<comment type="caution">
    <text evidence="8">The sequence shown here is derived from an EMBL/GenBank/DDBJ whole genome shotgun (WGS) entry which is preliminary data.</text>
</comment>
<feature type="domain" description="Neurotransmitter-gated ion-channel transmembrane" evidence="7">
    <location>
        <begin position="289"/>
        <end position="370"/>
    </location>
</feature>
<keyword evidence="5" id="KW-0813">Transport</keyword>
<evidence type="ECO:0000256" key="1">
    <source>
        <dbReference type="ARBA" id="ARBA00004141"/>
    </source>
</evidence>
<evidence type="ECO:0000313" key="9">
    <source>
        <dbReference type="Proteomes" id="UP001331761"/>
    </source>
</evidence>
<dbReference type="CDD" id="cd18990">
    <property type="entry name" value="LGIC_ECD_GABAAR"/>
    <property type="match status" value="1"/>
</dbReference>
<keyword evidence="3 5" id="KW-1133">Transmembrane helix</keyword>
<gene>
    <name evidence="8" type="ORF">GCK32_004351</name>
</gene>
<dbReference type="Gene3D" id="6.10.250.2810">
    <property type="match status" value="1"/>
</dbReference>
<dbReference type="Pfam" id="PF02932">
    <property type="entry name" value="Neur_chan_memb"/>
    <property type="match status" value="1"/>
</dbReference>
<dbReference type="Pfam" id="PF02931">
    <property type="entry name" value="Neur_chan_LBD"/>
    <property type="match status" value="1"/>
</dbReference>
<feature type="transmembrane region" description="Helical" evidence="5">
    <location>
        <begin position="304"/>
        <end position="326"/>
    </location>
</feature>
<dbReference type="FunFam" id="2.70.170.10:FF:000034">
    <property type="entry name" value="Ligand-Gated ion Channel"/>
    <property type="match status" value="1"/>
</dbReference>
<feature type="non-terminal residue" evidence="8">
    <location>
        <position position="1"/>
    </location>
</feature>
<dbReference type="InterPro" id="IPR036734">
    <property type="entry name" value="Neur_chan_lig-bd_sf"/>
</dbReference>
<dbReference type="PROSITE" id="PS00236">
    <property type="entry name" value="NEUROTR_ION_CHANNEL"/>
    <property type="match status" value="1"/>
</dbReference>
<evidence type="ECO:0000256" key="3">
    <source>
        <dbReference type="ARBA" id="ARBA00022989"/>
    </source>
</evidence>
<dbReference type="GO" id="GO:0005230">
    <property type="term" value="F:extracellular ligand-gated monoatomic ion channel activity"/>
    <property type="evidence" value="ECO:0007669"/>
    <property type="project" value="InterPro"/>
</dbReference>
<feature type="domain" description="Neurotransmitter-gated ion-channel ligand-binding" evidence="6">
    <location>
        <begin position="91"/>
        <end position="277"/>
    </location>
</feature>
<evidence type="ECO:0000259" key="6">
    <source>
        <dbReference type="Pfam" id="PF02931"/>
    </source>
</evidence>
<dbReference type="EMBL" id="WIXE01010749">
    <property type="protein sequence ID" value="KAK5977319.1"/>
    <property type="molecule type" value="Genomic_DNA"/>
</dbReference>
<dbReference type="Gene3D" id="2.70.170.10">
    <property type="entry name" value="Neurotransmitter-gated ion-channel ligand-binding domain"/>
    <property type="match status" value="1"/>
</dbReference>
<evidence type="ECO:0000256" key="2">
    <source>
        <dbReference type="ARBA" id="ARBA00022692"/>
    </source>
</evidence>
<proteinExistence type="inferred from homology"/>
<dbReference type="AlphaFoldDB" id="A0AAN8FIU8"/>
<dbReference type="InterPro" id="IPR006202">
    <property type="entry name" value="Neur_chan_lig-bd"/>
</dbReference>
<evidence type="ECO:0000313" key="8">
    <source>
        <dbReference type="EMBL" id="KAK5977319.1"/>
    </source>
</evidence>